<keyword evidence="7" id="KW-0206">Cytoskeleton</keyword>
<dbReference type="EMBL" id="GL832957">
    <property type="protein sequence ID" value="EGD78782.1"/>
    <property type="molecule type" value="Genomic_DNA"/>
</dbReference>
<dbReference type="OrthoDB" id="6108017at2759"/>
<dbReference type="Gene3D" id="1.10.10.820">
    <property type="match status" value="1"/>
</dbReference>
<feature type="binding site" evidence="9">
    <location>
        <begin position="105"/>
        <end position="112"/>
    </location>
    <ligand>
        <name>ATP</name>
        <dbReference type="ChEBI" id="CHEBI:30616"/>
    </ligand>
</feature>
<feature type="domain" description="WW" evidence="11">
    <location>
        <begin position="863"/>
        <end position="896"/>
    </location>
</feature>
<evidence type="ECO:0000256" key="1">
    <source>
        <dbReference type="ARBA" id="ARBA00004245"/>
    </source>
</evidence>
<dbReference type="PROSITE" id="PS50020">
    <property type="entry name" value="WW_DOMAIN_2"/>
    <property type="match status" value="2"/>
</dbReference>
<evidence type="ECO:0000256" key="6">
    <source>
        <dbReference type="ARBA" id="ARBA00023175"/>
    </source>
</evidence>
<comment type="subcellular location">
    <subcellularLocation>
        <location evidence="2">Cell projection</location>
    </subcellularLocation>
    <subcellularLocation>
        <location evidence="1">Cytoplasm</location>
        <location evidence="1">Cytoskeleton</location>
    </subcellularLocation>
</comment>
<organism evidence="14">
    <name type="scientific">Salpingoeca rosetta (strain ATCC 50818 / BSB-021)</name>
    <dbReference type="NCBI Taxonomy" id="946362"/>
    <lineage>
        <taxon>Eukaryota</taxon>
        <taxon>Choanoflagellata</taxon>
        <taxon>Craspedida</taxon>
        <taxon>Salpingoecidae</taxon>
        <taxon>Salpingoeca</taxon>
    </lineage>
</organism>
<dbReference type="GeneID" id="16078333"/>
<dbReference type="Gene3D" id="2.20.70.10">
    <property type="match status" value="2"/>
</dbReference>
<keyword evidence="3" id="KW-0963">Cytoplasm</keyword>
<dbReference type="Pfam" id="PF00063">
    <property type="entry name" value="Myosin_head"/>
    <property type="match status" value="1"/>
</dbReference>
<evidence type="ECO:0000256" key="4">
    <source>
        <dbReference type="ARBA" id="ARBA00022737"/>
    </source>
</evidence>
<name>F2TYV8_SALR5</name>
<dbReference type="GO" id="GO:0005524">
    <property type="term" value="F:ATP binding"/>
    <property type="evidence" value="ECO:0007669"/>
    <property type="project" value="UniProtKB-UniRule"/>
</dbReference>
<keyword evidence="9" id="KW-0067">ATP-binding</keyword>
<dbReference type="CDD" id="cd00201">
    <property type="entry name" value="WW"/>
    <property type="match status" value="2"/>
</dbReference>
<dbReference type="InterPro" id="IPR036961">
    <property type="entry name" value="Kinesin_motor_dom_sf"/>
</dbReference>
<dbReference type="InterPro" id="IPR001202">
    <property type="entry name" value="WW_dom"/>
</dbReference>
<dbReference type="PRINTS" id="PR00193">
    <property type="entry name" value="MYOSINHEAVY"/>
</dbReference>
<feature type="domain" description="Myosin motor" evidence="12">
    <location>
        <begin position="12"/>
        <end position="687"/>
    </location>
</feature>
<dbReference type="SUPFAM" id="SSF52540">
    <property type="entry name" value="P-loop containing nucleoside triphosphate hydrolases"/>
    <property type="match status" value="1"/>
</dbReference>
<dbReference type="Gene3D" id="1.20.58.530">
    <property type="match status" value="1"/>
</dbReference>
<keyword evidence="10" id="KW-0175">Coiled coil</keyword>
<dbReference type="PANTHER" id="PTHR46256:SF5">
    <property type="entry name" value="MYOSIN-IIIB-LIKE"/>
    <property type="match status" value="1"/>
</dbReference>
<accession>F2TYV8</accession>
<evidence type="ECO:0000313" key="14">
    <source>
        <dbReference type="Proteomes" id="UP000007799"/>
    </source>
</evidence>
<evidence type="ECO:0000256" key="2">
    <source>
        <dbReference type="ARBA" id="ARBA00004316"/>
    </source>
</evidence>
<comment type="similarity">
    <text evidence="9">Belongs to the TRAFAC class myosin-kinesin ATPase superfamily. Myosin family.</text>
</comment>
<feature type="region of interest" description="Actin-binding" evidence="9">
    <location>
        <begin position="568"/>
        <end position="590"/>
    </location>
</feature>
<dbReference type="SMART" id="SM00456">
    <property type="entry name" value="WW"/>
    <property type="match status" value="2"/>
</dbReference>
<reference evidence="13" key="1">
    <citation type="submission" date="2009-08" db="EMBL/GenBank/DDBJ databases">
        <title>Annotation of Salpingoeca rosetta.</title>
        <authorList>
            <consortium name="The Broad Institute Genome Sequencing Platform"/>
            <person name="Russ C."/>
            <person name="Cuomo C."/>
            <person name="Burger G."/>
            <person name="Gray M.W."/>
            <person name="Holland P.W.H."/>
            <person name="King N."/>
            <person name="Lang F.B.F."/>
            <person name="Roger A.J."/>
            <person name="Ruiz-Trillo I."/>
            <person name="Young S.K."/>
            <person name="Zeng Q."/>
            <person name="Gargeya S."/>
            <person name="Alvarado L."/>
            <person name="Berlin A."/>
            <person name="Chapman S.B."/>
            <person name="Chen Z."/>
            <person name="Freedman E."/>
            <person name="Gellesch M."/>
            <person name="Goldberg J."/>
            <person name="Griggs A."/>
            <person name="Gujja S."/>
            <person name="Heilman E."/>
            <person name="Heiman D."/>
            <person name="Howarth C."/>
            <person name="Mehta T."/>
            <person name="Neiman D."/>
            <person name="Pearson M."/>
            <person name="Roberts A."/>
            <person name="Saif S."/>
            <person name="Shea T."/>
            <person name="Shenoy N."/>
            <person name="Sisk P."/>
            <person name="Stolte C."/>
            <person name="Sykes S."/>
            <person name="White J."/>
            <person name="Yandava C."/>
            <person name="Haas B."/>
            <person name="Nusbaum C."/>
            <person name="Birren B."/>
        </authorList>
    </citation>
    <scope>NUCLEOTIDE SEQUENCE [LARGE SCALE GENOMIC DNA]</scope>
    <source>
        <strain evidence="13">ATCC 50818</strain>
    </source>
</reference>
<dbReference type="AlphaFoldDB" id="F2TYV8"/>
<protein>
    <submittedName>
        <fullName evidence="13">Myosin heavy chain</fullName>
    </submittedName>
</protein>
<keyword evidence="4" id="KW-0677">Repeat</keyword>
<keyword evidence="9" id="KW-0009">Actin-binding</keyword>
<dbReference type="GO" id="GO:0003779">
    <property type="term" value="F:actin binding"/>
    <property type="evidence" value="ECO:0007669"/>
    <property type="project" value="UniProtKB-KW"/>
</dbReference>
<feature type="domain" description="WW" evidence="11">
    <location>
        <begin position="815"/>
        <end position="849"/>
    </location>
</feature>
<dbReference type="Gene3D" id="1.20.5.4820">
    <property type="match status" value="1"/>
</dbReference>
<gene>
    <name evidence="13" type="ORF">PTSG_01758</name>
</gene>
<dbReference type="GO" id="GO:0030832">
    <property type="term" value="P:regulation of actin filament length"/>
    <property type="evidence" value="ECO:0007669"/>
    <property type="project" value="TreeGrafter"/>
</dbReference>
<dbReference type="STRING" id="946362.F2TYV8"/>
<keyword evidence="14" id="KW-1185">Reference proteome</keyword>
<dbReference type="eggNOG" id="KOG0940">
    <property type="taxonomic scope" value="Eukaryota"/>
</dbReference>
<dbReference type="OMA" id="WIFRSIN"/>
<evidence type="ECO:0000256" key="9">
    <source>
        <dbReference type="PROSITE-ProRule" id="PRU00782"/>
    </source>
</evidence>
<dbReference type="InterPro" id="IPR001609">
    <property type="entry name" value="Myosin_head_motor_dom-like"/>
</dbReference>
<dbReference type="Pfam" id="PF00397">
    <property type="entry name" value="WW"/>
    <property type="match status" value="1"/>
</dbReference>
<dbReference type="Gene3D" id="1.20.120.720">
    <property type="entry name" value="Myosin VI head, motor domain, U50 subdomain"/>
    <property type="match status" value="1"/>
</dbReference>
<keyword evidence="5 9" id="KW-0518">Myosin</keyword>
<dbReference type="SUPFAM" id="SSF51045">
    <property type="entry name" value="WW domain"/>
    <property type="match status" value="2"/>
</dbReference>
<evidence type="ECO:0000256" key="5">
    <source>
        <dbReference type="ARBA" id="ARBA00023123"/>
    </source>
</evidence>
<keyword evidence="9" id="KW-0547">Nucleotide-binding</keyword>
<evidence type="ECO:0000259" key="11">
    <source>
        <dbReference type="PROSITE" id="PS50020"/>
    </source>
</evidence>
<dbReference type="PROSITE" id="PS51456">
    <property type="entry name" value="MYOSIN_MOTOR"/>
    <property type="match status" value="1"/>
</dbReference>
<feature type="coiled-coil region" evidence="10">
    <location>
        <begin position="900"/>
        <end position="943"/>
    </location>
</feature>
<dbReference type="GO" id="GO:0016459">
    <property type="term" value="C:myosin complex"/>
    <property type="evidence" value="ECO:0007669"/>
    <property type="project" value="UniProtKB-KW"/>
</dbReference>
<dbReference type="PROSITE" id="PS01159">
    <property type="entry name" value="WW_DOMAIN_1"/>
    <property type="match status" value="1"/>
</dbReference>
<proteinExistence type="inferred from homology"/>
<dbReference type="PANTHER" id="PTHR46256">
    <property type="entry name" value="AGAP011099-PA"/>
    <property type="match status" value="1"/>
</dbReference>
<evidence type="ECO:0000256" key="7">
    <source>
        <dbReference type="ARBA" id="ARBA00023212"/>
    </source>
</evidence>
<sequence>MATMMHDDGAGGLLDNLAELSNLTSETILDQLKRRYEANLIYTYVGDILVATNPYQMLPIYTEEVQEMYKGASNKQLPPHIFAVADRAYEAMLYSQVDQCFVISGESGAGKTESTKKIVQHIVELCRAGNTELEDRIKTVNVFLEAFGNAKTVMNNNSSRFGKYLELRFDRSGAVQGATLSHYLLEKSRISFRNDGEQNFHIFYQLFAGLKDEGRLEHYGLAKPSDHNYLRGAGAPSDEQVLSSHFGQEWREVMGSFEFIGFAKGQTNSMIDMLVAILHIGDITFEPAPHDSVTITCTDKHLALIAKLLKISFEELKNAIVATRNITRGELVTRNFDEEKAAANRDATAKAIYARIFSWIFRSINDILKGNASHDCLVLGLLDIFGFENFKINSLEQMCINITNEQLQQFFNQHIFVYEQEEYKKEGVDFSKIDFVDNQATLDLFLKKPQGIFSILDEESRFPKATDLTFTEKCTAALTSHPSRAFKPPRSQRDLCFTITHYAGTVEYQSTNFLEKNRDTLSQDVISVLAASTDPLVSQLFDPTANANATVSTNKRQQSLTAGFKVSLVDLVKRLKQCHPHFVRCIKPNAEQMASRWEEDLVSRQLTYSGVLETIKIRKMGYSFRLPFQEFVTRYKIIAYKFHENPMQSSETCQVICSHAKLDDYQVGHNKVFMKYNHAEVLADLQREQSSALVFLQKIVKAHVARTKFSSLLQEKRKQDRRVTDFLTIAETRGTTCTLRMDKLKEEDAAKQEDRKWLTRVKKQAARAEARRAQKEAERQARLEAIKNEPAKVKTLPHNGFFVWERAEHLDLHVGPLPPPWKKKIDKRTNRHYFKNMESKVTTWVDPRSYEYRKHDPLETQGDELPYGWDEAETEDGVVFYINHLDGTHHPEHPRVTAQRKQEQIAKEQAEQKARADERRETLRVLRDKKRRLQGQLAEATDSTAIANLHQRIEAIDNVIRREISQLESVQSALRILQQVLENQRRKRHRIDPDRAVRWAAARWLAKIRSRRAPVQQTAF</sequence>
<dbReference type="GO" id="GO:0042995">
    <property type="term" value="C:cell projection"/>
    <property type="evidence" value="ECO:0007669"/>
    <property type="project" value="UniProtKB-SubCell"/>
</dbReference>
<dbReference type="PROSITE" id="PS50096">
    <property type="entry name" value="IQ"/>
    <property type="match status" value="1"/>
</dbReference>
<keyword evidence="8" id="KW-0966">Cell projection</keyword>
<evidence type="ECO:0000256" key="10">
    <source>
        <dbReference type="SAM" id="Coils"/>
    </source>
</evidence>
<evidence type="ECO:0000256" key="8">
    <source>
        <dbReference type="ARBA" id="ARBA00023273"/>
    </source>
</evidence>
<dbReference type="CDD" id="cd00124">
    <property type="entry name" value="MYSc"/>
    <property type="match status" value="1"/>
</dbReference>
<dbReference type="InterPro" id="IPR027417">
    <property type="entry name" value="P-loop_NTPase"/>
</dbReference>
<dbReference type="SMART" id="SM00242">
    <property type="entry name" value="MYSc"/>
    <property type="match status" value="1"/>
</dbReference>
<dbReference type="GO" id="GO:0004674">
    <property type="term" value="F:protein serine/threonine kinase activity"/>
    <property type="evidence" value="ECO:0007669"/>
    <property type="project" value="TreeGrafter"/>
</dbReference>
<dbReference type="eggNOG" id="KOG4229">
    <property type="taxonomic scope" value="Eukaryota"/>
</dbReference>
<dbReference type="InterPro" id="IPR052409">
    <property type="entry name" value="Myosin-III_kinase_activity"/>
</dbReference>
<dbReference type="GO" id="GO:0000146">
    <property type="term" value="F:microfilament motor activity"/>
    <property type="evidence" value="ECO:0007669"/>
    <property type="project" value="TreeGrafter"/>
</dbReference>
<evidence type="ECO:0000256" key="3">
    <source>
        <dbReference type="ARBA" id="ARBA00022490"/>
    </source>
</evidence>
<keyword evidence="6 9" id="KW-0505">Motor protein</keyword>
<dbReference type="InterPro" id="IPR036020">
    <property type="entry name" value="WW_dom_sf"/>
</dbReference>
<evidence type="ECO:0000259" key="12">
    <source>
        <dbReference type="PROSITE" id="PS51456"/>
    </source>
</evidence>
<dbReference type="RefSeq" id="XP_004997738.1">
    <property type="nucleotide sequence ID" value="XM_004997681.1"/>
</dbReference>
<dbReference type="Proteomes" id="UP000007799">
    <property type="component" value="Unassembled WGS sequence"/>
</dbReference>
<dbReference type="InParanoid" id="F2TYV8"/>
<dbReference type="Gene3D" id="3.40.850.10">
    <property type="entry name" value="Kinesin motor domain"/>
    <property type="match status" value="1"/>
</dbReference>
<evidence type="ECO:0000313" key="13">
    <source>
        <dbReference type="EMBL" id="EGD78782.1"/>
    </source>
</evidence>
<dbReference type="KEGG" id="sre:PTSG_01758"/>